<protein>
    <submittedName>
        <fullName evidence="2">Predicted protein</fullName>
    </submittedName>
</protein>
<gene>
    <name evidence="2" type="ORF">CPSG_01106</name>
</gene>
<dbReference type="VEuPathDB" id="FungiDB:CPSG_01106"/>
<keyword evidence="3" id="KW-1185">Reference proteome</keyword>
<feature type="compositionally biased region" description="Gly residues" evidence="1">
    <location>
        <begin position="17"/>
        <end position="26"/>
    </location>
</feature>
<proteinExistence type="predicted"/>
<reference evidence="3" key="2">
    <citation type="submission" date="2010-03" db="EMBL/GenBank/DDBJ databases">
        <title>The genome sequence of Coccidioides posadasii strain Silveira.</title>
        <authorList>
            <consortium name="The Broad Institute Genome Sequencing Center for Infectious Disease"/>
            <person name="Neafsey D."/>
            <person name="Orbach M."/>
            <person name="Henn M.R."/>
            <person name="Cole G.T."/>
            <person name="Galgiani J."/>
            <person name="Gardner M.J."/>
            <person name="Kirkland T.N."/>
            <person name="Taylor J.W."/>
            <person name="Young S.K."/>
            <person name="Zeng Q."/>
            <person name="Koehrsen M."/>
            <person name="Alvarado L."/>
            <person name="Berlin A."/>
            <person name="Borenstein D."/>
            <person name="Chapman S.B."/>
            <person name="Chen Z."/>
            <person name="Engels R."/>
            <person name="Freedman E."/>
            <person name="Gellesch M."/>
            <person name="Goldberg J."/>
            <person name="Griggs A."/>
            <person name="Gujja S."/>
            <person name="Heilman E."/>
            <person name="Heiman D."/>
            <person name="Howarth C."/>
            <person name="Jen D."/>
            <person name="Larson L."/>
            <person name="Mehta T."/>
            <person name="Neiman D."/>
            <person name="Park D."/>
            <person name="Pearson M."/>
            <person name="Richards J."/>
            <person name="Roberts A."/>
            <person name="Saif S."/>
            <person name="Shea T."/>
            <person name="Shenoy N."/>
            <person name="Sisk P."/>
            <person name="Stolte C."/>
            <person name="Sykes S."/>
            <person name="Walk T."/>
            <person name="White J."/>
            <person name="Yandava C."/>
            <person name="Haas B."/>
            <person name="Nusbaum C."/>
            <person name="Birren B."/>
        </authorList>
    </citation>
    <scope>NUCLEOTIDE SEQUENCE [LARGE SCALE GENOMIC DNA]</scope>
    <source>
        <strain evidence="3">RMSCC 757 / Silveira</strain>
    </source>
</reference>
<dbReference type="EMBL" id="GL636486">
    <property type="protein sequence ID" value="EFW23207.1"/>
    <property type="molecule type" value="Genomic_DNA"/>
</dbReference>
<evidence type="ECO:0000313" key="2">
    <source>
        <dbReference type="EMBL" id="EFW23207.1"/>
    </source>
</evidence>
<sequence>MASATRYADGRESDGAGDSGCGGMEGPGVTRRYIPTMHYLTEVQYLDATPQLQPAGDKKKQFCATDVFFK</sequence>
<dbReference type="HOGENOM" id="CLU_2757597_0_0_1"/>
<evidence type="ECO:0000256" key="1">
    <source>
        <dbReference type="SAM" id="MobiDB-lite"/>
    </source>
</evidence>
<evidence type="ECO:0000313" key="3">
    <source>
        <dbReference type="Proteomes" id="UP000002497"/>
    </source>
</evidence>
<dbReference type="VEuPathDB" id="FungiDB:D8B26_006713"/>
<accession>E9CR75</accession>
<name>E9CR75_COCPS</name>
<dbReference type="AlphaFoldDB" id="E9CR75"/>
<feature type="region of interest" description="Disordered" evidence="1">
    <location>
        <begin position="1"/>
        <end position="27"/>
    </location>
</feature>
<organism evidence="3">
    <name type="scientific">Coccidioides posadasii (strain RMSCC 757 / Silveira)</name>
    <name type="common">Valley fever fungus</name>
    <dbReference type="NCBI Taxonomy" id="443226"/>
    <lineage>
        <taxon>Eukaryota</taxon>
        <taxon>Fungi</taxon>
        <taxon>Dikarya</taxon>
        <taxon>Ascomycota</taxon>
        <taxon>Pezizomycotina</taxon>
        <taxon>Eurotiomycetes</taxon>
        <taxon>Eurotiomycetidae</taxon>
        <taxon>Onygenales</taxon>
        <taxon>Onygenaceae</taxon>
        <taxon>Coccidioides</taxon>
    </lineage>
</organism>
<reference evidence="3" key="1">
    <citation type="journal article" date="2010" name="Genome Res.">
        <title>Population genomic sequencing of Coccidioides fungi reveals recent hybridization and transposon control.</title>
        <authorList>
            <person name="Neafsey D.E."/>
            <person name="Barker B.M."/>
            <person name="Sharpton T.J."/>
            <person name="Stajich J.E."/>
            <person name="Park D.J."/>
            <person name="Whiston E."/>
            <person name="Hung C.-Y."/>
            <person name="McMahan C."/>
            <person name="White J."/>
            <person name="Sykes S."/>
            <person name="Heiman D."/>
            <person name="Young S."/>
            <person name="Zeng Q."/>
            <person name="Abouelleil A."/>
            <person name="Aftuck L."/>
            <person name="Bessette D."/>
            <person name="Brown A."/>
            <person name="FitzGerald M."/>
            <person name="Lui A."/>
            <person name="Macdonald J.P."/>
            <person name="Priest M."/>
            <person name="Orbach M.J."/>
            <person name="Galgiani J.N."/>
            <person name="Kirkland T.N."/>
            <person name="Cole G.T."/>
            <person name="Birren B.W."/>
            <person name="Henn M.R."/>
            <person name="Taylor J.W."/>
            <person name="Rounsley S.D."/>
        </authorList>
    </citation>
    <scope>NUCLEOTIDE SEQUENCE [LARGE SCALE GENOMIC DNA]</scope>
    <source>
        <strain evidence="3">RMSCC 757 / Silveira</strain>
    </source>
</reference>
<dbReference type="Proteomes" id="UP000002497">
    <property type="component" value="Unassembled WGS sequence"/>
</dbReference>